<comment type="catalytic activity">
    <reaction evidence="9">
        <text>L-aspartate + O2 = iminosuccinate + H2O2</text>
        <dbReference type="Rhea" id="RHEA:25876"/>
        <dbReference type="ChEBI" id="CHEBI:15379"/>
        <dbReference type="ChEBI" id="CHEBI:16240"/>
        <dbReference type="ChEBI" id="CHEBI:29991"/>
        <dbReference type="ChEBI" id="CHEBI:77875"/>
        <dbReference type="EC" id="1.4.3.16"/>
    </reaction>
    <physiologicalReaction direction="left-to-right" evidence="9">
        <dbReference type="Rhea" id="RHEA:25877"/>
    </physiologicalReaction>
</comment>
<name>A0A087MIE1_9GAMM</name>
<gene>
    <name evidence="11" type="ORF">N788_03265</name>
</gene>
<keyword evidence="7" id="KW-0274">FAD</keyword>
<reference evidence="12" key="1">
    <citation type="submission" date="2013-08" db="EMBL/GenBank/DDBJ databases">
        <title>Genome sequencing of Arenimonas donghaensis.</title>
        <authorList>
            <person name="Chen F."/>
            <person name="Wang G."/>
        </authorList>
    </citation>
    <scope>NUCLEOTIDE SEQUENCE [LARGE SCALE GENOMIC DNA]</scope>
    <source>
        <strain evidence="12">HO3-R19</strain>
    </source>
</reference>
<comment type="pathway">
    <text evidence="2">Cofactor biosynthesis; NAD(+) biosynthesis; iminoaspartate from L-aspartate (oxidase route): step 1/1.</text>
</comment>
<evidence type="ECO:0000313" key="11">
    <source>
        <dbReference type="EMBL" id="KFL36644.1"/>
    </source>
</evidence>
<comment type="cofactor">
    <cofactor evidence="1">
        <name>FAD</name>
        <dbReference type="ChEBI" id="CHEBI:57692"/>
    </cofactor>
</comment>
<dbReference type="PANTHER" id="PTHR42716:SF2">
    <property type="entry name" value="L-ASPARTATE OXIDASE, CHLOROPLASTIC"/>
    <property type="match status" value="1"/>
</dbReference>
<dbReference type="Proteomes" id="UP000029085">
    <property type="component" value="Unassembled WGS sequence"/>
</dbReference>
<organism evidence="11 12">
    <name type="scientific">Arenimonas donghaensis DSM 18148 = HO3-R19</name>
    <dbReference type="NCBI Taxonomy" id="1121014"/>
    <lineage>
        <taxon>Bacteria</taxon>
        <taxon>Pseudomonadati</taxon>
        <taxon>Pseudomonadota</taxon>
        <taxon>Gammaproteobacteria</taxon>
        <taxon>Lysobacterales</taxon>
        <taxon>Lysobacteraceae</taxon>
        <taxon>Arenimonas</taxon>
    </lineage>
</organism>
<dbReference type="InterPro" id="IPR005288">
    <property type="entry name" value="NadB"/>
</dbReference>
<evidence type="ECO:0000256" key="8">
    <source>
        <dbReference type="ARBA" id="ARBA00023002"/>
    </source>
</evidence>
<dbReference type="SUPFAM" id="SSF56425">
    <property type="entry name" value="Succinate dehydrogenase/fumarate reductase flavoprotein, catalytic domain"/>
    <property type="match status" value="1"/>
</dbReference>
<dbReference type="EC" id="1.4.3.16" evidence="4"/>
<dbReference type="PATRIC" id="fig|1121014.3.peg.1331"/>
<accession>A0A087MIE1</accession>
<proteinExistence type="inferred from homology"/>
<dbReference type="GO" id="GO:0008734">
    <property type="term" value="F:L-aspartate oxidase activity"/>
    <property type="evidence" value="ECO:0007669"/>
    <property type="project" value="UniProtKB-EC"/>
</dbReference>
<reference evidence="11 12" key="2">
    <citation type="journal article" date="2015" name="Stand. Genomic Sci.">
        <title>High quality draft genomic sequence of Arenimonas donghaensis DSM 18148(T).</title>
        <authorList>
            <person name="Chen F."/>
            <person name="Wang H."/>
            <person name="Cao Y."/>
            <person name="Li X."/>
            <person name="Wang G."/>
        </authorList>
    </citation>
    <scope>NUCLEOTIDE SEQUENCE [LARGE SCALE GENOMIC DNA]</scope>
    <source>
        <strain evidence="11 12">HO3-R19</strain>
    </source>
</reference>
<dbReference type="GO" id="GO:0034628">
    <property type="term" value="P:'de novo' NAD+ biosynthetic process from L-aspartate"/>
    <property type="evidence" value="ECO:0007669"/>
    <property type="project" value="TreeGrafter"/>
</dbReference>
<dbReference type="RefSeq" id="WP_244444098.1">
    <property type="nucleotide sequence ID" value="NZ_AVCJ01000012.1"/>
</dbReference>
<dbReference type="InterPro" id="IPR036188">
    <property type="entry name" value="FAD/NAD-bd_sf"/>
</dbReference>
<evidence type="ECO:0000256" key="5">
    <source>
        <dbReference type="ARBA" id="ARBA00022630"/>
    </source>
</evidence>
<dbReference type="Pfam" id="PF00890">
    <property type="entry name" value="FAD_binding_2"/>
    <property type="match status" value="1"/>
</dbReference>
<keyword evidence="6" id="KW-0662">Pyridine nucleotide biosynthesis</keyword>
<evidence type="ECO:0000256" key="6">
    <source>
        <dbReference type="ARBA" id="ARBA00022642"/>
    </source>
</evidence>
<dbReference type="PANTHER" id="PTHR42716">
    <property type="entry name" value="L-ASPARTATE OXIDASE"/>
    <property type="match status" value="1"/>
</dbReference>
<dbReference type="SUPFAM" id="SSF46977">
    <property type="entry name" value="Succinate dehydrogenase/fumarate reductase flavoprotein C-terminal domain"/>
    <property type="match status" value="1"/>
</dbReference>
<dbReference type="Gene3D" id="3.50.50.60">
    <property type="entry name" value="FAD/NAD(P)-binding domain"/>
    <property type="match status" value="1"/>
</dbReference>
<comment type="caution">
    <text evidence="11">The sequence shown here is derived from an EMBL/GenBank/DDBJ whole genome shotgun (WGS) entry which is preliminary data.</text>
</comment>
<comment type="similarity">
    <text evidence="3">Belongs to the FAD-dependent oxidoreductase 2 family. NadB subfamily.</text>
</comment>
<dbReference type="Gene3D" id="3.90.700.10">
    <property type="entry name" value="Succinate dehydrogenase/fumarate reductase flavoprotein, catalytic domain"/>
    <property type="match status" value="1"/>
</dbReference>
<dbReference type="PRINTS" id="PR00368">
    <property type="entry name" value="FADPNR"/>
</dbReference>
<evidence type="ECO:0000256" key="3">
    <source>
        <dbReference type="ARBA" id="ARBA00008562"/>
    </source>
</evidence>
<evidence type="ECO:0000256" key="1">
    <source>
        <dbReference type="ARBA" id="ARBA00001974"/>
    </source>
</evidence>
<dbReference type="SUPFAM" id="SSF51905">
    <property type="entry name" value="FAD/NAD(P)-binding domain"/>
    <property type="match status" value="1"/>
</dbReference>
<protein>
    <recommendedName>
        <fullName evidence="4">L-aspartate oxidase</fullName>
        <ecNumber evidence="4">1.4.3.16</ecNumber>
    </recommendedName>
</protein>
<dbReference type="UniPathway" id="UPA00253">
    <property type="reaction ID" value="UER00326"/>
</dbReference>
<evidence type="ECO:0000256" key="2">
    <source>
        <dbReference type="ARBA" id="ARBA00004950"/>
    </source>
</evidence>
<dbReference type="InterPro" id="IPR037099">
    <property type="entry name" value="Fum_R/Succ_DH_flav-like_C_sf"/>
</dbReference>
<keyword evidence="5" id="KW-0285">Flavoprotein</keyword>
<keyword evidence="8" id="KW-0560">Oxidoreductase</keyword>
<evidence type="ECO:0000313" key="12">
    <source>
        <dbReference type="Proteomes" id="UP000029085"/>
    </source>
</evidence>
<dbReference type="InterPro" id="IPR027477">
    <property type="entry name" value="Succ_DH/fumarate_Rdtase_cat_sf"/>
</dbReference>
<evidence type="ECO:0000259" key="10">
    <source>
        <dbReference type="Pfam" id="PF00890"/>
    </source>
</evidence>
<evidence type="ECO:0000256" key="4">
    <source>
        <dbReference type="ARBA" id="ARBA00012173"/>
    </source>
</evidence>
<evidence type="ECO:0000256" key="7">
    <source>
        <dbReference type="ARBA" id="ARBA00022827"/>
    </source>
</evidence>
<sequence length="491" mass="49977">MVVGAGVAGLCVALAAAPRPVILVSRSRGPSGTASAMAQGGIAAAVGPGDEAVCHAADTLVAGACHNDVGAVLDLALSAPGAIDWLVSLGVPFDRGSNGMLSLGREGGHDRARIVHAGGDATGREIMKVLCTAVFASSHVHWLAGNTLEAIGLSAGGRVAAVRVRDSAGRVEPLQAADLVLATGGIGGLFTCTTNPEGSDGAGLALALAAGAKGRDLEFIQWHPTAFAVPSGRHLPLITEALRGAGAELVDDEGNRLMRGTHPLGDLAPRDVVARCLWRHRQAGRRVWLDARKLLEPAWHQFPGVLATCAEQGIDPRRELIPVTPAVHFHMGGIAVDPQGNSNLPGLHAVGEVACSGVHGANRLASNSLLEGVVCGHALGARLGKSGGRGGSAARWVDAGAVPTPAVGRSLSAMLTDALGPLRSGRTLAAAVDAIGADPAMACSWQGRLALRMLVPALARTRSLGAHFRVDSAANHNIRQGIETDAYGEIA</sequence>
<dbReference type="InterPro" id="IPR003953">
    <property type="entry name" value="FAD-dep_OxRdtase_2_FAD-bd"/>
</dbReference>
<dbReference type="AlphaFoldDB" id="A0A087MIE1"/>
<dbReference type="STRING" id="1121014.N788_03265"/>
<evidence type="ECO:0000256" key="9">
    <source>
        <dbReference type="ARBA" id="ARBA00048305"/>
    </source>
</evidence>
<dbReference type="EMBL" id="AVCJ01000012">
    <property type="protein sequence ID" value="KFL36644.1"/>
    <property type="molecule type" value="Genomic_DNA"/>
</dbReference>
<feature type="domain" description="FAD-dependent oxidoreductase 2 FAD-binding" evidence="10">
    <location>
        <begin position="2"/>
        <end position="369"/>
    </location>
</feature>
<keyword evidence="12" id="KW-1185">Reference proteome</keyword>